<accession>A0A2P6TUW0</accession>
<keyword evidence="4 6" id="KW-0804">Transcription</keyword>
<evidence type="ECO:0000256" key="4">
    <source>
        <dbReference type="ARBA" id="ARBA00023163"/>
    </source>
</evidence>
<evidence type="ECO:0000256" key="1">
    <source>
        <dbReference type="ARBA" id="ARBA00004123"/>
    </source>
</evidence>
<comment type="subcellular location">
    <subcellularLocation>
        <location evidence="1 6">Nucleus</location>
    </subcellularLocation>
</comment>
<organism evidence="9 10">
    <name type="scientific">Chlorella sorokiniana</name>
    <name type="common">Freshwater green alga</name>
    <dbReference type="NCBI Taxonomy" id="3076"/>
    <lineage>
        <taxon>Eukaryota</taxon>
        <taxon>Viridiplantae</taxon>
        <taxon>Chlorophyta</taxon>
        <taxon>core chlorophytes</taxon>
        <taxon>Trebouxiophyceae</taxon>
        <taxon>Chlorellales</taxon>
        <taxon>Chlorellaceae</taxon>
        <taxon>Chlorella clade</taxon>
        <taxon>Chlorella</taxon>
    </lineage>
</organism>
<dbReference type="Pfam" id="PF02751">
    <property type="entry name" value="TFIIA_gamma_C"/>
    <property type="match status" value="1"/>
</dbReference>
<evidence type="ECO:0000256" key="5">
    <source>
        <dbReference type="ARBA" id="ARBA00023242"/>
    </source>
</evidence>
<dbReference type="PANTHER" id="PTHR10966">
    <property type="entry name" value="TRANSCRIPTION INITIATION FACTOR IIA SUBUNIT 2"/>
    <property type="match status" value="1"/>
</dbReference>
<name>A0A2P6TUW0_CHLSO</name>
<evidence type="ECO:0000256" key="6">
    <source>
        <dbReference type="PIRNR" id="PIRNR009415"/>
    </source>
</evidence>
<dbReference type="EMBL" id="LHPG02000006">
    <property type="protein sequence ID" value="PRW57848.1"/>
    <property type="molecule type" value="Genomic_DNA"/>
</dbReference>
<dbReference type="PIRSF" id="PIRSF009415">
    <property type="entry name" value="Hum_TFIIA_gamma"/>
    <property type="match status" value="1"/>
</dbReference>
<dbReference type="SUPFAM" id="SSF50784">
    <property type="entry name" value="Transcription factor IIA (TFIIA), beta-barrel domain"/>
    <property type="match status" value="1"/>
</dbReference>
<feature type="domain" description="Transcription initiation factor IIA gamma subunit C-terminal" evidence="8">
    <location>
        <begin position="60"/>
        <end position="106"/>
    </location>
</feature>
<dbReference type="InterPro" id="IPR003194">
    <property type="entry name" value="TFIIA_gsu"/>
</dbReference>
<evidence type="ECO:0000313" key="10">
    <source>
        <dbReference type="Proteomes" id="UP000239899"/>
    </source>
</evidence>
<keyword evidence="5 6" id="KW-0539">Nucleus</keyword>
<dbReference type="OrthoDB" id="586585at2759"/>
<dbReference type="InterPro" id="IPR009083">
    <property type="entry name" value="TFIIA_a-hlx"/>
</dbReference>
<evidence type="ECO:0000259" key="8">
    <source>
        <dbReference type="Pfam" id="PF02751"/>
    </source>
</evidence>
<dbReference type="Gene3D" id="2.30.18.10">
    <property type="entry name" value="Transcription factor IIA (TFIIA), beta-barrel domain"/>
    <property type="match status" value="1"/>
</dbReference>
<evidence type="ECO:0000256" key="3">
    <source>
        <dbReference type="ARBA" id="ARBA00023015"/>
    </source>
</evidence>
<dbReference type="CDD" id="cd10145">
    <property type="entry name" value="TFIIA_gamma_N"/>
    <property type="match status" value="1"/>
</dbReference>
<comment type="similarity">
    <text evidence="2 6">Belongs to the TFIIA subunit 2 family.</text>
</comment>
<dbReference type="STRING" id="3076.A0A2P6TUW0"/>
<evidence type="ECO:0000256" key="2">
    <source>
        <dbReference type="ARBA" id="ARBA00007675"/>
    </source>
</evidence>
<dbReference type="InterPro" id="IPR015871">
    <property type="entry name" value="TFIIA_gsu_C"/>
</dbReference>
<protein>
    <recommendedName>
        <fullName evidence="6">Transcription initiation factor IIA subunit 2</fullName>
    </recommendedName>
</protein>
<dbReference type="GO" id="GO:0005672">
    <property type="term" value="C:transcription factor TFIIA complex"/>
    <property type="evidence" value="ECO:0007669"/>
    <property type="project" value="InterPro"/>
</dbReference>
<dbReference type="SUPFAM" id="SSF47396">
    <property type="entry name" value="Transcription factor IIA (TFIIA), alpha-helical domain"/>
    <property type="match status" value="1"/>
</dbReference>
<sequence length="120" mass="13562">MACSALYRQSKLGQSLVDALDQLVEEGKLPPQLALRVLDEYDQVVLDALENKVTAKGTLKGHLDIYRYCDNVWTFIVSDATFRLAPTQNSPRRDEQEVKVDQCKIVVVDQRLAPNAEDKE</sequence>
<dbReference type="GO" id="GO:0006367">
    <property type="term" value="P:transcription initiation at RNA polymerase II promoter"/>
    <property type="evidence" value="ECO:0007669"/>
    <property type="project" value="InterPro"/>
</dbReference>
<keyword evidence="10" id="KW-1185">Reference proteome</keyword>
<evidence type="ECO:0000313" key="9">
    <source>
        <dbReference type="EMBL" id="PRW57848.1"/>
    </source>
</evidence>
<dbReference type="AlphaFoldDB" id="A0A2P6TUW0"/>
<feature type="domain" description="Transcription initiation factor IIA gamma subunit N-terminal" evidence="7">
    <location>
        <begin position="6"/>
        <end position="49"/>
    </location>
</feature>
<proteinExistence type="inferred from homology"/>
<dbReference type="Gene3D" id="1.10.287.190">
    <property type="entry name" value="Transcription factor IIA gamma subunit, alpha-helical domain"/>
    <property type="match status" value="1"/>
</dbReference>
<comment type="caution">
    <text evidence="9">The sequence shown here is derived from an EMBL/GenBank/DDBJ whole genome shotgun (WGS) entry which is preliminary data.</text>
</comment>
<dbReference type="Proteomes" id="UP000239899">
    <property type="component" value="Unassembled WGS sequence"/>
</dbReference>
<keyword evidence="3 6" id="KW-0805">Transcription regulation</keyword>
<evidence type="ECO:0000259" key="7">
    <source>
        <dbReference type="Pfam" id="PF02268"/>
    </source>
</evidence>
<dbReference type="InterPro" id="IPR015872">
    <property type="entry name" value="TFIIA_gsu_N"/>
</dbReference>
<dbReference type="CDD" id="cd10014">
    <property type="entry name" value="TFIIA_gamma_C"/>
    <property type="match status" value="1"/>
</dbReference>
<dbReference type="InterPro" id="IPR009088">
    <property type="entry name" value="TFIIA_b-brl"/>
</dbReference>
<gene>
    <name evidence="9" type="ORF">C2E21_3492</name>
</gene>
<dbReference type="Pfam" id="PF02268">
    <property type="entry name" value="TFIIA_gamma_N"/>
    <property type="match status" value="1"/>
</dbReference>
<reference evidence="9 10" key="1">
    <citation type="journal article" date="2018" name="Plant J.">
        <title>Genome sequences of Chlorella sorokiniana UTEX 1602 and Micractinium conductrix SAG 241.80: implications to maltose excretion by a green alga.</title>
        <authorList>
            <person name="Arriola M.B."/>
            <person name="Velmurugan N."/>
            <person name="Zhang Y."/>
            <person name="Plunkett M.H."/>
            <person name="Hondzo H."/>
            <person name="Barney B.M."/>
        </authorList>
    </citation>
    <scope>NUCLEOTIDE SEQUENCE [LARGE SCALE GENOMIC DNA]</scope>
    <source>
        <strain evidence="10">UTEX 1602</strain>
    </source>
</reference>
<dbReference type="GO" id="GO:0003743">
    <property type="term" value="F:translation initiation factor activity"/>
    <property type="evidence" value="ECO:0007669"/>
    <property type="project" value="UniProtKB-KW"/>
</dbReference>
<comment type="function">
    <text evidence="6">TFIIA is a component of the transcription machinery of RNA polymerase II and plays an important role in transcriptional activation.</text>
</comment>